<dbReference type="Proteomes" id="UP001501725">
    <property type="component" value="Unassembled WGS sequence"/>
</dbReference>
<evidence type="ECO:0000313" key="2">
    <source>
        <dbReference type="EMBL" id="GAA4331043.1"/>
    </source>
</evidence>
<evidence type="ECO:0000313" key="3">
    <source>
        <dbReference type="Proteomes" id="UP001501725"/>
    </source>
</evidence>
<reference evidence="3" key="1">
    <citation type="journal article" date="2019" name="Int. J. Syst. Evol. Microbiol.">
        <title>The Global Catalogue of Microorganisms (GCM) 10K type strain sequencing project: providing services to taxonomists for standard genome sequencing and annotation.</title>
        <authorList>
            <consortium name="The Broad Institute Genomics Platform"/>
            <consortium name="The Broad Institute Genome Sequencing Center for Infectious Disease"/>
            <person name="Wu L."/>
            <person name="Ma J."/>
        </authorList>
    </citation>
    <scope>NUCLEOTIDE SEQUENCE [LARGE SCALE GENOMIC DNA]</scope>
    <source>
        <strain evidence="3">JCM 17919</strain>
    </source>
</reference>
<accession>A0ABP8GXN0</accession>
<protein>
    <submittedName>
        <fullName evidence="2">Uncharacterized protein</fullName>
    </submittedName>
</protein>
<keyword evidence="1" id="KW-0732">Signal</keyword>
<name>A0ABP8GXN0_9BACT</name>
<feature type="signal peptide" evidence="1">
    <location>
        <begin position="1"/>
        <end position="19"/>
    </location>
</feature>
<feature type="chain" id="PRO_5045314049" evidence="1">
    <location>
        <begin position="20"/>
        <end position="144"/>
    </location>
</feature>
<proteinExistence type="predicted"/>
<gene>
    <name evidence="2" type="ORF">GCM10023184_22520</name>
</gene>
<evidence type="ECO:0000256" key="1">
    <source>
        <dbReference type="SAM" id="SignalP"/>
    </source>
</evidence>
<dbReference type="PROSITE" id="PS51257">
    <property type="entry name" value="PROKAR_LIPOPROTEIN"/>
    <property type="match status" value="1"/>
</dbReference>
<keyword evidence="3" id="KW-1185">Reference proteome</keyword>
<comment type="caution">
    <text evidence="2">The sequence shown here is derived from an EMBL/GenBank/DDBJ whole genome shotgun (WGS) entry which is preliminary data.</text>
</comment>
<dbReference type="EMBL" id="BAABGY010000007">
    <property type="protein sequence ID" value="GAA4331043.1"/>
    <property type="molecule type" value="Genomic_DNA"/>
</dbReference>
<sequence length="144" mass="15758">MNRVNRHLLWLLAALLAGASSCGSGGSKWVTLELTDAASETCTPVSGFDTLRYFLLTTRNGDFGGSGRSAGPFNPDRVYREGVLPKNGKFYIDSVLRDDYLFLRVEAVTGGVRFRTNERISRLEERPGDTLPIPVCLTAGLSNE</sequence>
<organism evidence="2 3">
    <name type="scientific">Flaviaesturariibacter amylovorans</name>
    <dbReference type="NCBI Taxonomy" id="1084520"/>
    <lineage>
        <taxon>Bacteria</taxon>
        <taxon>Pseudomonadati</taxon>
        <taxon>Bacteroidota</taxon>
        <taxon>Chitinophagia</taxon>
        <taxon>Chitinophagales</taxon>
        <taxon>Chitinophagaceae</taxon>
        <taxon>Flaviaestuariibacter</taxon>
    </lineage>
</organism>